<gene>
    <name evidence="1" type="ORF">DLJ82_1837</name>
</gene>
<dbReference type="EMBL" id="CP030760">
    <property type="protein sequence ID" value="AXA39438.1"/>
    <property type="molecule type" value="Genomic_DNA"/>
</dbReference>
<accession>A0A2Z4YFS8</accession>
<sequence>MIVLEALNALYGDCLLLRYSDGQSKREVIWVIDGGPRSEKVDGKPLVVWKDVLLPRLREITDKRPIPIDLGMVSHIDDDHINGIQKITNILAAASPGNPAELKFARFWFNSFEAIIGKPAVQGLEASGLQPQSLGPVFKLHIDDHEAEAVIESVGQGISLAADLGKLHLNSNKPLNGLISAAKGHETIPLDGAEVTIIGPRKDRLDALREEWMKALQKTSKEAREAAIASLFLPDSKLDKSVPNLSSLAMLVKIRGKRILLTGDAQGKDLAEAWDELGLSEADAAVDILKMPHHGSSRNNPEVFLRKFPAKNYVISANGKYDNPDGQVVEAIVKLNKDRDFKIHFTNRGVRWEKPYQTESGKTVADLSALIDQLHEDYTGPWIAVFREPQSAFVAVTLE</sequence>
<dbReference type="AlphaFoldDB" id="A0A2Z4YFS8"/>
<dbReference type="PANTHER" id="PTHR30619:SF1">
    <property type="entry name" value="RECOMBINATION PROTEIN 2"/>
    <property type="match status" value="1"/>
</dbReference>
<dbReference type="PANTHER" id="PTHR30619">
    <property type="entry name" value="DNA INTERNALIZATION/COMPETENCE PROTEIN COMEC/REC2"/>
    <property type="match status" value="1"/>
</dbReference>
<dbReference type="Gene3D" id="3.60.15.10">
    <property type="entry name" value="Ribonuclease Z/Hydroxyacylglutathione hydrolase-like"/>
    <property type="match status" value="1"/>
</dbReference>
<proteinExistence type="predicted"/>
<organism evidence="1 2">
    <name type="scientific">Rhizobium leguminosarum</name>
    <dbReference type="NCBI Taxonomy" id="384"/>
    <lineage>
        <taxon>Bacteria</taxon>
        <taxon>Pseudomonadati</taxon>
        <taxon>Pseudomonadota</taxon>
        <taxon>Alphaproteobacteria</taxon>
        <taxon>Hyphomicrobiales</taxon>
        <taxon>Rhizobiaceae</taxon>
        <taxon>Rhizobium/Agrobacterium group</taxon>
        <taxon>Rhizobium</taxon>
    </lineage>
</organism>
<evidence type="ECO:0008006" key="3">
    <source>
        <dbReference type="Google" id="ProtNLM"/>
    </source>
</evidence>
<name>A0A2Z4YFS8_RHILE</name>
<dbReference type="Proteomes" id="UP000251166">
    <property type="component" value="Chromosome"/>
</dbReference>
<evidence type="ECO:0000313" key="2">
    <source>
        <dbReference type="Proteomes" id="UP000251166"/>
    </source>
</evidence>
<dbReference type="RefSeq" id="WP_245472684.1">
    <property type="nucleotide sequence ID" value="NZ_CP030760.1"/>
</dbReference>
<dbReference type="InterPro" id="IPR036866">
    <property type="entry name" value="RibonucZ/Hydroxyglut_hydro"/>
</dbReference>
<evidence type="ECO:0000313" key="1">
    <source>
        <dbReference type="EMBL" id="AXA39438.1"/>
    </source>
</evidence>
<reference evidence="1 2" key="1">
    <citation type="submission" date="2018-07" db="EMBL/GenBank/DDBJ databases">
        <title>Rhizobium leguminosarum strain:ATCC 14479 Genome sequencing and assembly.</title>
        <authorList>
            <person name="Chakraborty R."/>
        </authorList>
    </citation>
    <scope>NUCLEOTIDE SEQUENCE [LARGE SCALE GENOMIC DNA]</scope>
    <source>
        <strain evidence="1 2">ATCC 14479</strain>
    </source>
</reference>
<dbReference type="InterPro" id="IPR052159">
    <property type="entry name" value="Competence_DNA_uptake"/>
</dbReference>
<protein>
    <recommendedName>
        <fullName evidence="3">MBL fold metallo-hydrolase</fullName>
    </recommendedName>
</protein>
<dbReference type="SUPFAM" id="SSF56281">
    <property type="entry name" value="Metallo-hydrolase/oxidoreductase"/>
    <property type="match status" value="1"/>
</dbReference>